<comment type="subcellular location">
    <subcellularLocation>
        <location evidence="1">Plastid</location>
        <location evidence="1">Chloroplast membrane</location>
        <topology evidence="1">Multi-pass membrane protein</topology>
    </subcellularLocation>
</comment>
<organism evidence="9 10">
    <name type="scientific">Diacronema lutheri</name>
    <name type="common">Unicellular marine alga</name>
    <name type="synonym">Monochrysis lutheri</name>
    <dbReference type="NCBI Taxonomy" id="2081491"/>
    <lineage>
        <taxon>Eukaryota</taxon>
        <taxon>Haptista</taxon>
        <taxon>Haptophyta</taxon>
        <taxon>Pavlovophyceae</taxon>
        <taxon>Pavlovales</taxon>
        <taxon>Pavlovaceae</taxon>
        <taxon>Diacronema</taxon>
    </lineage>
</organism>
<protein>
    <recommendedName>
        <fullName evidence="11">Protein TIC 20</fullName>
    </recommendedName>
</protein>
<evidence type="ECO:0000256" key="4">
    <source>
        <dbReference type="ARBA" id="ARBA00022989"/>
    </source>
</evidence>
<evidence type="ECO:0000256" key="8">
    <source>
        <dbReference type="SAM" id="SignalP"/>
    </source>
</evidence>
<evidence type="ECO:0000256" key="7">
    <source>
        <dbReference type="SAM" id="Phobius"/>
    </source>
</evidence>
<keyword evidence="3 7" id="KW-0812">Transmembrane</keyword>
<feature type="compositionally biased region" description="Pro residues" evidence="6">
    <location>
        <begin position="107"/>
        <end position="122"/>
    </location>
</feature>
<gene>
    <name evidence="9" type="ORF">KFE25_005968</name>
</gene>
<dbReference type="PANTHER" id="PTHR33510:SF5">
    <property type="entry name" value="PROTEIN TIC 20-II, CHLOROPLASTIC"/>
    <property type="match status" value="1"/>
</dbReference>
<keyword evidence="4 7" id="KW-1133">Transmembrane helix</keyword>
<feature type="transmembrane region" description="Helical" evidence="7">
    <location>
        <begin position="244"/>
        <end position="263"/>
    </location>
</feature>
<feature type="chain" id="PRO_5035278956" description="Protein TIC 20" evidence="8">
    <location>
        <begin position="22"/>
        <end position="318"/>
    </location>
</feature>
<reference evidence="9" key="1">
    <citation type="submission" date="2021-05" db="EMBL/GenBank/DDBJ databases">
        <title>The genome of the haptophyte Pavlova lutheri (Diacronema luteri, Pavlovales) - a model for lipid biosynthesis in eukaryotic algae.</title>
        <authorList>
            <person name="Hulatt C.J."/>
            <person name="Posewitz M.C."/>
        </authorList>
    </citation>
    <scope>NUCLEOTIDE SEQUENCE</scope>
    <source>
        <strain evidence="9">NIVA-4/92</strain>
    </source>
</reference>
<evidence type="ECO:0008006" key="11">
    <source>
        <dbReference type="Google" id="ProtNLM"/>
    </source>
</evidence>
<accession>A0A8J5XQ34</accession>
<comment type="caution">
    <text evidence="9">The sequence shown here is derived from an EMBL/GenBank/DDBJ whole genome shotgun (WGS) entry which is preliminary data.</text>
</comment>
<evidence type="ECO:0000256" key="2">
    <source>
        <dbReference type="ARBA" id="ARBA00009596"/>
    </source>
</evidence>
<evidence type="ECO:0000256" key="5">
    <source>
        <dbReference type="ARBA" id="ARBA00023136"/>
    </source>
</evidence>
<feature type="compositionally biased region" description="Basic and acidic residues" evidence="6">
    <location>
        <begin position="143"/>
        <end position="153"/>
    </location>
</feature>
<evidence type="ECO:0000256" key="1">
    <source>
        <dbReference type="ARBA" id="ARBA00004508"/>
    </source>
</evidence>
<evidence type="ECO:0000313" key="9">
    <source>
        <dbReference type="EMBL" id="KAG8469513.1"/>
    </source>
</evidence>
<keyword evidence="10" id="KW-1185">Reference proteome</keyword>
<feature type="region of interest" description="Disordered" evidence="6">
    <location>
        <begin position="54"/>
        <end position="73"/>
    </location>
</feature>
<dbReference type="OrthoDB" id="414558at2759"/>
<sequence length="318" mass="34292">MGPLTLAALALVALRPSGASCYAIRAPTAARVTIAAVGALRPVGELTSTACLGRAGRTAPRSRARLSAESDEGLRAQVAQLRDETRQLRSEVQEIQELNELAKPRRPPPPPPPARAPPPPTPKVSNLDLPFGIRIEAGVEQSEDGRPARRPPPDDEGEPLFQLDLETTRLQPVGRLVSTLPYLMPLLDGAVFAPPHEPWIGLLQLAQFYYAIPFGTIVLFIIFSRLSQNFDLPFAVRYNLRQAVMLDIAISIPSLLGALVGAVTNTPSIAGAQEVQTFIFYVALGTVLYCQVCNLVGVLPKGIPFISENADKSSGPRW</sequence>
<feature type="region of interest" description="Disordered" evidence="6">
    <location>
        <begin position="97"/>
        <end position="160"/>
    </location>
</feature>
<keyword evidence="5 7" id="KW-0472">Membrane</keyword>
<evidence type="ECO:0000256" key="3">
    <source>
        <dbReference type="ARBA" id="ARBA00022692"/>
    </source>
</evidence>
<proteinExistence type="inferred from homology"/>
<keyword evidence="8" id="KW-0732">Signal</keyword>
<dbReference type="EMBL" id="JAGTXO010000002">
    <property type="protein sequence ID" value="KAG8469513.1"/>
    <property type="molecule type" value="Genomic_DNA"/>
</dbReference>
<evidence type="ECO:0000256" key="6">
    <source>
        <dbReference type="SAM" id="MobiDB-lite"/>
    </source>
</evidence>
<feature type="signal peptide" evidence="8">
    <location>
        <begin position="1"/>
        <end position="21"/>
    </location>
</feature>
<dbReference type="AlphaFoldDB" id="A0A8J5XQ34"/>
<dbReference type="GO" id="GO:0031969">
    <property type="term" value="C:chloroplast membrane"/>
    <property type="evidence" value="ECO:0007669"/>
    <property type="project" value="UniProtKB-SubCell"/>
</dbReference>
<comment type="similarity">
    <text evidence="2">Belongs to the Tic20 family.</text>
</comment>
<dbReference type="Proteomes" id="UP000751190">
    <property type="component" value="Unassembled WGS sequence"/>
</dbReference>
<feature type="transmembrane region" description="Helical" evidence="7">
    <location>
        <begin position="199"/>
        <end position="223"/>
    </location>
</feature>
<dbReference type="PANTHER" id="PTHR33510">
    <property type="entry name" value="PROTEIN TIC 20-II, CHLOROPLASTIC"/>
    <property type="match status" value="1"/>
</dbReference>
<evidence type="ECO:0000313" key="10">
    <source>
        <dbReference type="Proteomes" id="UP000751190"/>
    </source>
</evidence>
<dbReference type="InterPro" id="IPR005691">
    <property type="entry name" value="Tic20"/>
</dbReference>
<dbReference type="Pfam" id="PF16166">
    <property type="entry name" value="TIC20"/>
    <property type="match status" value="1"/>
</dbReference>
<feature type="transmembrane region" description="Helical" evidence="7">
    <location>
        <begin position="278"/>
        <end position="299"/>
    </location>
</feature>
<name>A0A8J5XQ34_DIALT</name>